<protein>
    <submittedName>
        <fullName evidence="2">Uncharacterized protein</fullName>
    </submittedName>
</protein>
<feature type="compositionally biased region" description="Polar residues" evidence="1">
    <location>
        <begin position="70"/>
        <end position="81"/>
    </location>
</feature>
<name>A0A511BS38_9PROT</name>
<organism evidence="2 3">
    <name type="scientific">Swaminathania salitolerans</name>
    <dbReference type="NCBI Taxonomy" id="182838"/>
    <lineage>
        <taxon>Bacteria</taxon>
        <taxon>Pseudomonadati</taxon>
        <taxon>Pseudomonadota</taxon>
        <taxon>Alphaproteobacteria</taxon>
        <taxon>Acetobacterales</taxon>
        <taxon>Acetobacteraceae</taxon>
        <taxon>Swaminathania</taxon>
    </lineage>
</organism>
<accession>A0A511BS38</accession>
<gene>
    <name evidence="2" type="ORF">SSA02_15870</name>
</gene>
<evidence type="ECO:0000313" key="3">
    <source>
        <dbReference type="Proteomes" id="UP000321405"/>
    </source>
</evidence>
<dbReference type="Proteomes" id="UP000321405">
    <property type="component" value="Unassembled WGS sequence"/>
</dbReference>
<keyword evidence="3" id="KW-1185">Reference proteome</keyword>
<sequence length="100" mass="11041">MPRFPELSRKAPQPAWHRSAYHMPCCRDSTQSRRCLRDAVSLVLLLRRGFSGAVSLALHAGASYPAPSAQMRTETKAPSQSEELEKTESMGLFPGRRGVA</sequence>
<evidence type="ECO:0000313" key="2">
    <source>
        <dbReference type="EMBL" id="GEL02424.1"/>
    </source>
</evidence>
<evidence type="ECO:0000256" key="1">
    <source>
        <dbReference type="SAM" id="MobiDB-lite"/>
    </source>
</evidence>
<dbReference type="EMBL" id="BJVC01000003">
    <property type="protein sequence ID" value="GEL02424.1"/>
    <property type="molecule type" value="Genomic_DNA"/>
</dbReference>
<feature type="region of interest" description="Disordered" evidence="1">
    <location>
        <begin position="65"/>
        <end position="100"/>
    </location>
</feature>
<reference evidence="2 3" key="1">
    <citation type="submission" date="2019-07" db="EMBL/GenBank/DDBJ databases">
        <title>Whole genome shotgun sequence of Swaminathania salitolerans NBRC 104436.</title>
        <authorList>
            <person name="Hosoyama A."/>
            <person name="Uohara A."/>
            <person name="Ohji S."/>
            <person name="Ichikawa N."/>
        </authorList>
    </citation>
    <scope>NUCLEOTIDE SEQUENCE [LARGE SCALE GENOMIC DNA]</scope>
    <source>
        <strain evidence="2 3">NBRC 104436</strain>
    </source>
</reference>
<comment type="caution">
    <text evidence="2">The sequence shown here is derived from an EMBL/GenBank/DDBJ whole genome shotgun (WGS) entry which is preliminary data.</text>
</comment>
<proteinExistence type="predicted"/>
<dbReference type="AlphaFoldDB" id="A0A511BS38"/>